<dbReference type="InterPro" id="IPR025483">
    <property type="entry name" value="Lipase_euk"/>
</dbReference>
<sequence>MFRLVIFVAACVALAAARRSPNADYVEDLMKSPEGSRFSDNINEDALLDVVIHNVVTSDGYILELHRIPHGRGDTPGDRPAVLLVHGLLSSSADYLIMGPGNALGYLLADAGYDVWLGNARGNYYSRQHISLNPDSILNKDFWRFSWDQIGLYDLPAFIDYILKINGQDKLHYIGHSQGGTSFLVLNSLRPEYNEKFISFQGLAPASFFDNNENTMFNTLANYESILETTAFALNAQEIFGSQDFITRHCVEGSIFNNFCQSALSGLFNREYYNSTMLPVILGHTPAGAAIRQVAHYGQVIRSNSFRRYNYNALTNLREYGSLTPPEYNLSLVTAPAYLHYGLADRQVDYRDLLKLANILPNVVKVNQAERETFNHFDFLWAMDVKEVMYDDIVASMRHAELNL</sequence>
<gene>
    <name evidence="11" type="ORF">OBRU01_11324</name>
</gene>
<dbReference type="EMBL" id="JTDY01002861">
    <property type="protein sequence ID" value="KOB70584.1"/>
    <property type="molecule type" value="Genomic_DNA"/>
</dbReference>
<dbReference type="SUPFAM" id="SSF53474">
    <property type="entry name" value="alpha/beta-Hydrolases"/>
    <property type="match status" value="1"/>
</dbReference>
<feature type="domain" description="AB hydrolase-1" evidence="10">
    <location>
        <begin position="80"/>
        <end position="374"/>
    </location>
</feature>
<dbReference type="InterPro" id="IPR000073">
    <property type="entry name" value="AB_hydrolase_1"/>
</dbReference>
<dbReference type="Gene3D" id="3.40.50.1820">
    <property type="entry name" value="alpha/beta hydrolase"/>
    <property type="match status" value="1"/>
</dbReference>
<dbReference type="InterPro" id="IPR029058">
    <property type="entry name" value="AB_hydrolase_fold"/>
</dbReference>
<proteinExistence type="inferred from homology"/>
<dbReference type="GO" id="GO:0016788">
    <property type="term" value="F:hydrolase activity, acting on ester bonds"/>
    <property type="evidence" value="ECO:0007669"/>
    <property type="project" value="InterPro"/>
</dbReference>
<evidence type="ECO:0000256" key="2">
    <source>
        <dbReference type="ARBA" id="ARBA00022729"/>
    </source>
</evidence>
<reference evidence="11 12" key="1">
    <citation type="journal article" date="2015" name="Genome Biol. Evol.">
        <title>The genome of winter moth (Operophtera brumata) provides a genomic perspective on sexual dimorphism and phenology.</title>
        <authorList>
            <person name="Derks M.F."/>
            <person name="Smit S."/>
            <person name="Salis L."/>
            <person name="Schijlen E."/>
            <person name="Bossers A."/>
            <person name="Mateman C."/>
            <person name="Pijl A.S."/>
            <person name="de Ridder D."/>
            <person name="Groenen M.A."/>
            <person name="Visser M.E."/>
            <person name="Megens H.J."/>
        </authorList>
    </citation>
    <scope>NUCLEOTIDE SEQUENCE [LARGE SCALE GENOMIC DNA]</scope>
    <source>
        <strain evidence="11">WM2013NL</strain>
        <tissue evidence="11">Head and thorax</tissue>
    </source>
</reference>
<keyword evidence="6" id="KW-0325">Glycoprotein</keyword>
<evidence type="ECO:0000256" key="8">
    <source>
        <dbReference type="PIRSR" id="PIRSR000862-1"/>
    </source>
</evidence>
<evidence type="ECO:0000256" key="9">
    <source>
        <dbReference type="SAM" id="SignalP"/>
    </source>
</evidence>
<dbReference type="Pfam" id="PF00561">
    <property type="entry name" value="Abhydrolase_1"/>
    <property type="match status" value="1"/>
</dbReference>
<evidence type="ECO:0000256" key="5">
    <source>
        <dbReference type="ARBA" id="ARBA00023098"/>
    </source>
</evidence>
<feature type="signal peptide" evidence="9">
    <location>
        <begin position="1"/>
        <end position="17"/>
    </location>
</feature>
<dbReference type="GO" id="GO:0016042">
    <property type="term" value="P:lipid catabolic process"/>
    <property type="evidence" value="ECO:0007669"/>
    <property type="project" value="UniProtKB-KW"/>
</dbReference>
<evidence type="ECO:0000256" key="1">
    <source>
        <dbReference type="ARBA" id="ARBA00010701"/>
    </source>
</evidence>
<name>A0A0L7L5L9_OPEBR</name>
<evidence type="ECO:0000259" key="10">
    <source>
        <dbReference type="Pfam" id="PF00561"/>
    </source>
</evidence>
<dbReference type="STRING" id="104452.A0A0L7L5L9"/>
<organism evidence="11 12">
    <name type="scientific">Operophtera brumata</name>
    <name type="common">Winter moth</name>
    <name type="synonym">Phalaena brumata</name>
    <dbReference type="NCBI Taxonomy" id="104452"/>
    <lineage>
        <taxon>Eukaryota</taxon>
        <taxon>Metazoa</taxon>
        <taxon>Ecdysozoa</taxon>
        <taxon>Arthropoda</taxon>
        <taxon>Hexapoda</taxon>
        <taxon>Insecta</taxon>
        <taxon>Pterygota</taxon>
        <taxon>Neoptera</taxon>
        <taxon>Endopterygota</taxon>
        <taxon>Lepidoptera</taxon>
        <taxon>Glossata</taxon>
        <taxon>Ditrysia</taxon>
        <taxon>Geometroidea</taxon>
        <taxon>Geometridae</taxon>
        <taxon>Larentiinae</taxon>
        <taxon>Operophtera</taxon>
    </lineage>
</organism>
<comment type="similarity">
    <text evidence="1 7">Belongs to the AB hydrolase superfamily. Lipase family.</text>
</comment>
<comment type="caution">
    <text evidence="11">The sequence shown here is derived from an EMBL/GenBank/DDBJ whole genome shotgun (WGS) entry which is preliminary data.</text>
</comment>
<feature type="active site" description="Charge relay system" evidence="8">
    <location>
        <position position="345"/>
    </location>
</feature>
<dbReference type="Proteomes" id="UP000037510">
    <property type="component" value="Unassembled WGS sequence"/>
</dbReference>
<evidence type="ECO:0000313" key="12">
    <source>
        <dbReference type="Proteomes" id="UP000037510"/>
    </source>
</evidence>
<keyword evidence="4 7" id="KW-0442">Lipid degradation</keyword>
<keyword evidence="2 9" id="KW-0732">Signal</keyword>
<feature type="active site" description="Nucleophile" evidence="8">
    <location>
        <position position="177"/>
    </location>
</feature>
<evidence type="ECO:0000313" key="11">
    <source>
        <dbReference type="EMBL" id="KOB70584.1"/>
    </source>
</evidence>
<evidence type="ECO:0000256" key="4">
    <source>
        <dbReference type="ARBA" id="ARBA00022963"/>
    </source>
</evidence>
<dbReference type="FunFam" id="3.40.50.1820:FF:000057">
    <property type="entry name" value="Lipase"/>
    <property type="match status" value="1"/>
</dbReference>
<dbReference type="PANTHER" id="PTHR11005">
    <property type="entry name" value="LYSOSOMAL ACID LIPASE-RELATED"/>
    <property type="match status" value="1"/>
</dbReference>
<dbReference type="PIRSF" id="PIRSF000862">
    <property type="entry name" value="Steryl_ester_lip"/>
    <property type="match status" value="1"/>
</dbReference>
<dbReference type="AlphaFoldDB" id="A0A0L7L5L9"/>
<keyword evidence="12" id="KW-1185">Reference proteome</keyword>
<evidence type="ECO:0000256" key="6">
    <source>
        <dbReference type="ARBA" id="ARBA00023180"/>
    </source>
</evidence>
<evidence type="ECO:0000256" key="7">
    <source>
        <dbReference type="PIRNR" id="PIRNR000862"/>
    </source>
</evidence>
<feature type="active site" description="Charge relay system" evidence="8">
    <location>
        <position position="376"/>
    </location>
</feature>
<accession>A0A0L7L5L9</accession>
<keyword evidence="3 7" id="KW-0378">Hydrolase</keyword>
<feature type="chain" id="PRO_5005573035" description="Lipase" evidence="9">
    <location>
        <begin position="18"/>
        <end position="404"/>
    </location>
</feature>
<protein>
    <recommendedName>
        <fullName evidence="7">Lipase</fullName>
    </recommendedName>
</protein>
<evidence type="ECO:0000256" key="3">
    <source>
        <dbReference type="ARBA" id="ARBA00022801"/>
    </source>
</evidence>
<keyword evidence="5" id="KW-0443">Lipid metabolism</keyword>